<dbReference type="PANTHER" id="PTHR42732">
    <property type="entry name" value="BETA-GALACTOSIDASE"/>
    <property type="match status" value="1"/>
</dbReference>
<keyword evidence="2 7" id="KW-0378">Hydrolase</keyword>
<dbReference type="Gene3D" id="3.20.20.80">
    <property type="entry name" value="Glycosidases"/>
    <property type="match status" value="1"/>
</dbReference>
<dbReference type="InterPro" id="IPR051913">
    <property type="entry name" value="GH2_Domain-Containing"/>
</dbReference>
<dbReference type="InterPro" id="IPR017853">
    <property type="entry name" value="GH"/>
</dbReference>
<dbReference type="SUPFAM" id="SSF49785">
    <property type="entry name" value="Galactose-binding domain-like"/>
    <property type="match status" value="1"/>
</dbReference>
<dbReference type="InterPro" id="IPR006103">
    <property type="entry name" value="Glyco_hydro_2_cat"/>
</dbReference>
<proteinExistence type="inferred from homology"/>
<dbReference type="InterPro" id="IPR006104">
    <property type="entry name" value="Glyco_hydro_2_N"/>
</dbReference>
<dbReference type="EMBL" id="JXKH01000002">
    <property type="protein sequence ID" value="OJG19453.1"/>
    <property type="molecule type" value="Genomic_DNA"/>
</dbReference>
<evidence type="ECO:0000259" key="4">
    <source>
        <dbReference type="Pfam" id="PF00703"/>
    </source>
</evidence>
<dbReference type="Proteomes" id="UP000181884">
    <property type="component" value="Unassembled WGS sequence"/>
</dbReference>
<dbReference type="InterPro" id="IPR008979">
    <property type="entry name" value="Galactose-bd-like_sf"/>
</dbReference>
<dbReference type="SUPFAM" id="SSF51445">
    <property type="entry name" value="(Trans)glycosidases"/>
    <property type="match status" value="1"/>
</dbReference>
<feature type="domain" description="Glycosyl hydrolases family 2 sugar binding" evidence="6">
    <location>
        <begin position="7"/>
        <end position="135"/>
    </location>
</feature>
<dbReference type="InterPro" id="IPR036156">
    <property type="entry name" value="Beta-gal/glucu_dom_sf"/>
</dbReference>
<evidence type="ECO:0000259" key="5">
    <source>
        <dbReference type="Pfam" id="PF02836"/>
    </source>
</evidence>
<sequence length="595" mass="69328">MRKDWQLLNGTWEFVFDDQNNGLKEHWYADSQNFDRSIEVPFVYQSELSGIGMREVHDIVWYRREFTYEKETAHRCLLHFGAVDYQADVYVDGRYVGRHIGGHTSFHFDITDQLLDGAEHWVAVRAWDPHEDEMIPRGKQFWEPESRGIWYTNSTGIWQSVWLETVHEHRLESIKFTPDVDEGTIGIESIFTDQSIGDQYELQILFDNKPISKETITIFDTHSYRKIDLFANKIFRSNFHDNGWTWTPETPNLFDVIVTLIAEGTEVDRVESYFGMRKIHTEKGMVFLNNRPYYQKLVLDQGYWPEGLLTAPDDEAFIKDIELAKEMGFNGCRKHQKVEDPRFLYWADKLGYLVWGECASAPVYSNEAVSNLTKEWLEIVERDYNHPAIVTWVPLNESWGVPDIHLDKQQQSFSVGIYRLLHALDATRLVISNDGWEMTETDICAIHNYSHGAADEKQKYEHFKKMLHDVEGLIDFPPGKWDTFAKGFHYEGQPILLTEFGGVGYKIGEQAGWGYTSVETETDFVEEYQRIMTAVYQSEALWGFCYTQLTDVEQEINGLLTYDRQPKTELANIRKANDAFHPERIFIGEIGASRA</sequence>
<name>A0A1L8RI98_9ENTE</name>
<dbReference type="InterPro" id="IPR006102">
    <property type="entry name" value="Ig-like_GH2"/>
</dbReference>
<dbReference type="GO" id="GO:0004553">
    <property type="term" value="F:hydrolase activity, hydrolyzing O-glycosyl compounds"/>
    <property type="evidence" value="ECO:0007669"/>
    <property type="project" value="InterPro"/>
</dbReference>
<dbReference type="STRING" id="214095.RU97_GL001024"/>
<dbReference type="GO" id="GO:0005975">
    <property type="term" value="P:carbohydrate metabolic process"/>
    <property type="evidence" value="ECO:0007669"/>
    <property type="project" value="InterPro"/>
</dbReference>
<comment type="similarity">
    <text evidence="1">Belongs to the glycosyl hydrolase 2 family.</text>
</comment>
<dbReference type="Gene3D" id="2.60.120.260">
    <property type="entry name" value="Galactose-binding domain-like"/>
    <property type="match status" value="1"/>
</dbReference>
<keyword evidence="3" id="KW-0326">Glycosidase</keyword>
<evidence type="ECO:0000256" key="2">
    <source>
        <dbReference type="ARBA" id="ARBA00022801"/>
    </source>
</evidence>
<dbReference type="AlphaFoldDB" id="A0A1L8RI98"/>
<comment type="caution">
    <text evidence="7">The sequence shown here is derived from an EMBL/GenBank/DDBJ whole genome shotgun (WGS) entry which is preliminary data.</text>
</comment>
<evidence type="ECO:0000256" key="3">
    <source>
        <dbReference type="ARBA" id="ARBA00023295"/>
    </source>
</evidence>
<dbReference type="Pfam" id="PF02836">
    <property type="entry name" value="Glyco_hydro_2_C"/>
    <property type="match status" value="1"/>
</dbReference>
<reference evidence="7 8" key="1">
    <citation type="submission" date="2014-12" db="EMBL/GenBank/DDBJ databases">
        <title>Draft genome sequences of 29 type strains of Enterococci.</title>
        <authorList>
            <person name="Zhong Z."/>
            <person name="Sun Z."/>
            <person name="Liu W."/>
            <person name="Zhang W."/>
            <person name="Zhang H."/>
        </authorList>
    </citation>
    <scope>NUCLEOTIDE SEQUENCE [LARGE SCALE GENOMIC DNA]</scope>
    <source>
        <strain evidence="7 8">DSM 17029</strain>
    </source>
</reference>
<accession>A0A1L8RI98</accession>
<evidence type="ECO:0000313" key="7">
    <source>
        <dbReference type="EMBL" id="OJG19453.1"/>
    </source>
</evidence>
<keyword evidence="8" id="KW-1185">Reference proteome</keyword>
<organism evidence="7 8">
    <name type="scientific">Enterococcus canis</name>
    <dbReference type="NCBI Taxonomy" id="214095"/>
    <lineage>
        <taxon>Bacteria</taxon>
        <taxon>Bacillati</taxon>
        <taxon>Bacillota</taxon>
        <taxon>Bacilli</taxon>
        <taxon>Lactobacillales</taxon>
        <taxon>Enterococcaceae</taxon>
        <taxon>Enterococcus</taxon>
    </lineage>
</organism>
<feature type="domain" description="Glycoside hydrolase family 2 catalytic" evidence="5">
    <location>
        <begin position="313"/>
        <end position="577"/>
    </location>
</feature>
<dbReference type="Gene3D" id="2.60.40.10">
    <property type="entry name" value="Immunoglobulins"/>
    <property type="match status" value="1"/>
</dbReference>
<feature type="domain" description="Glycoside hydrolase family 2 immunoglobulin-like beta-sandwich" evidence="4">
    <location>
        <begin position="173"/>
        <end position="277"/>
    </location>
</feature>
<dbReference type="SUPFAM" id="SSF49303">
    <property type="entry name" value="beta-Galactosidase/glucuronidase domain"/>
    <property type="match status" value="1"/>
</dbReference>
<dbReference type="PANTHER" id="PTHR42732:SF3">
    <property type="entry name" value="HYDROLASE"/>
    <property type="match status" value="1"/>
</dbReference>
<dbReference type="Pfam" id="PF00703">
    <property type="entry name" value="Glyco_hydro_2"/>
    <property type="match status" value="1"/>
</dbReference>
<evidence type="ECO:0000259" key="6">
    <source>
        <dbReference type="Pfam" id="PF02837"/>
    </source>
</evidence>
<dbReference type="Pfam" id="PF02837">
    <property type="entry name" value="Glyco_hydro_2_N"/>
    <property type="match status" value="1"/>
</dbReference>
<protein>
    <submittedName>
        <fullName evidence="7">Glycosyl hydrolase family 2, sugar binding domain protein</fullName>
    </submittedName>
</protein>
<evidence type="ECO:0000256" key="1">
    <source>
        <dbReference type="ARBA" id="ARBA00007401"/>
    </source>
</evidence>
<gene>
    <name evidence="7" type="ORF">RU97_GL001024</name>
</gene>
<dbReference type="InterPro" id="IPR013783">
    <property type="entry name" value="Ig-like_fold"/>
</dbReference>
<evidence type="ECO:0000313" key="8">
    <source>
        <dbReference type="Proteomes" id="UP000181884"/>
    </source>
</evidence>